<organism evidence="2 3">
    <name type="scientific">Elysia chlorotica</name>
    <name type="common">Eastern emerald elysia</name>
    <name type="synonym">Sea slug</name>
    <dbReference type="NCBI Taxonomy" id="188477"/>
    <lineage>
        <taxon>Eukaryota</taxon>
        <taxon>Metazoa</taxon>
        <taxon>Spiralia</taxon>
        <taxon>Lophotrochozoa</taxon>
        <taxon>Mollusca</taxon>
        <taxon>Gastropoda</taxon>
        <taxon>Heterobranchia</taxon>
        <taxon>Euthyneura</taxon>
        <taxon>Panpulmonata</taxon>
        <taxon>Sacoglossa</taxon>
        <taxon>Placobranchoidea</taxon>
        <taxon>Plakobranchidae</taxon>
        <taxon>Elysia</taxon>
    </lineage>
</organism>
<dbReference type="EMBL" id="RQTK01000090">
    <property type="protein sequence ID" value="RUS88188.1"/>
    <property type="molecule type" value="Genomic_DNA"/>
</dbReference>
<feature type="compositionally biased region" description="Basic and acidic residues" evidence="1">
    <location>
        <begin position="322"/>
        <end position="339"/>
    </location>
</feature>
<feature type="compositionally biased region" description="Basic and acidic residues" evidence="1">
    <location>
        <begin position="622"/>
        <end position="637"/>
    </location>
</feature>
<comment type="caution">
    <text evidence="2">The sequence shown here is derived from an EMBL/GenBank/DDBJ whole genome shotgun (WGS) entry which is preliminary data.</text>
</comment>
<feature type="compositionally biased region" description="Low complexity" evidence="1">
    <location>
        <begin position="38"/>
        <end position="59"/>
    </location>
</feature>
<name>A0A433U353_ELYCH</name>
<feature type="compositionally biased region" description="Basic and acidic residues" evidence="1">
    <location>
        <begin position="821"/>
        <end position="834"/>
    </location>
</feature>
<feature type="region of interest" description="Disordered" evidence="1">
    <location>
        <begin position="1"/>
        <end position="588"/>
    </location>
</feature>
<evidence type="ECO:0000313" key="2">
    <source>
        <dbReference type="EMBL" id="RUS88188.1"/>
    </source>
</evidence>
<accession>A0A433U353</accession>
<evidence type="ECO:0000313" key="3">
    <source>
        <dbReference type="Proteomes" id="UP000271974"/>
    </source>
</evidence>
<dbReference type="AlphaFoldDB" id="A0A433U353"/>
<feature type="compositionally biased region" description="Polar residues" evidence="1">
    <location>
        <begin position="164"/>
        <end position="199"/>
    </location>
</feature>
<feature type="compositionally biased region" description="Low complexity" evidence="1">
    <location>
        <begin position="739"/>
        <end position="753"/>
    </location>
</feature>
<dbReference type="OrthoDB" id="6162199at2759"/>
<feature type="non-terminal residue" evidence="2">
    <location>
        <position position="1"/>
    </location>
</feature>
<feature type="region of interest" description="Disordered" evidence="1">
    <location>
        <begin position="606"/>
        <end position="834"/>
    </location>
</feature>
<feature type="non-terminal residue" evidence="2">
    <location>
        <position position="834"/>
    </location>
</feature>
<feature type="compositionally biased region" description="Polar residues" evidence="1">
    <location>
        <begin position="707"/>
        <end position="725"/>
    </location>
</feature>
<feature type="compositionally biased region" description="Acidic residues" evidence="1">
    <location>
        <begin position="103"/>
        <end position="120"/>
    </location>
</feature>
<feature type="compositionally biased region" description="Low complexity" evidence="1">
    <location>
        <begin position="686"/>
        <end position="697"/>
    </location>
</feature>
<protein>
    <submittedName>
        <fullName evidence="2">Uncharacterized protein</fullName>
    </submittedName>
</protein>
<keyword evidence="3" id="KW-1185">Reference proteome</keyword>
<feature type="compositionally biased region" description="Basic and acidic residues" evidence="1">
    <location>
        <begin position="121"/>
        <end position="138"/>
    </location>
</feature>
<feature type="compositionally biased region" description="Acidic residues" evidence="1">
    <location>
        <begin position="1"/>
        <end position="13"/>
    </location>
</feature>
<gene>
    <name evidence="2" type="ORF">EGW08_004020</name>
</gene>
<feature type="compositionally biased region" description="Low complexity" evidence="1">
    <location>
        <begin position="555"/>
        <end position="577"/>
    </location>
</feature>
<feature type="compositionally biased region" description="Basic and acidic residues" evidence="1">
    <location>
        <begin position="425"/>
        <end position="438"/>
    </location>
</feature>
<feature type="compositionally biased region" description="Basic residues" evidence="1">
    <location>
        <begin position="458"/>
        <end position="473"/>
    </location>
</feature>
<proteinExistence type="predicted"/>
<evidence type="ECO:0000256" key="1">
    <source>
        <dbReference type="SAM" id="MobiDB-lite"/>
    </source>
</evidence>
<feature type="compositionally biased region" description="Basic and acidic residues" evidence="1">
    <location>
        <begin position="497"/>
        <end position="513"/>
    </location>
</feature>
<feature type="compositionally biased region" description="Basic and acidic residues" evidence="1">
    <location>
        <begin position="243"/>
        <end position="260"/>
    </location>
</feature>
<feature type="compositionally biased region" description="Polar residues" evidence="1">
    <location>
        <begin position="638"/>
        <end position="649"/>
    </location>
</feature>
<sequence>DLSSDESEAEQTSDDNKASASQSKKGKVIGPSGGGGAPVKKPQSPSSSSNSSSESSSDSEGNEDEDKEKSSSPQAKGKRMPKSASSNSSNSSSESESESSSNGEDECHDDDDDDDDEENEDSIKTSKEEAQVSVRGEKTPSPPQNKNGGPASVGTPGSIAQEGAESSMSWGLQHFMQSSKNNSNSPANHSPLKSPNSVHSGPPSVRNKDDSIAQTPDSSRSRSLKDIGPSATMPFDPGVTTDHAVDSDDNQTDKKNKANESDNSDNCEDDDDSDSDDEDDNRVRKKKKRKKLVSHKEVGAKLPSLSPISHATSKQSGSISGEKSESKTHKSLGKGRDPAQKPADLKVSSTALPSSEKVRRQHSSSYVAKSKAVTPVKGTESSHKRKKSTSKTGSLSDVEIDVVSVTPDVKSRQRLSPGTEEDASEDRRKQEASKRLFEDEPSDSSEESDSKLSASRGKNIHIHDSKRHRRKHSPSGSPSLTSSLPPNFHTAQTTAEKIPKKLSSDSDALEHLRSMAKPPNLLSPISSVFPSPPGAFSSKEKLPSFEKSFSPAPHPGGSASLESSSLLSSPRPSIIISKQNHDGTSQPQIKVQVPIWCLPEHSLTWLREKKRKSRKSNSSSADVEKTKEEFPSREKSPQKPSFPTSSSGQPHDHKNSRVPPIPDPKLSSPSSGKQGSASNDIPQQKSLTSTSSDSASAQKPEKRKVSDSNGVGHSAPSNLSSTSQYKIPKTSKTSKRESSQGSSNQSPASGSSEKSSKSNKQHSASPDRSKTAGSSSAVKTLDFANKSQDHSVVANGTPSSTPTSSLGSDSKQSKSSKRKASSKDEVPNKKNKTE</sequence>
<feature type="compositionally biased region" description="Low complexity" evidence="1">
    <location>
        <begin position="796"/>
        <end position="810"/>
    </location>
</feature>
<feature type="compositionally biased region" description="Acidic residues" evidence="1">
    <location>
        <begin position="262"/>
        <end position="280"/>
    </location>
</feature>
<dbReference type="Proteomes" id="UP000271974">
    <property type="component" value="Unassembled WGS sequence"/>
</dbReference>
<feature type="compositionally biased region" description="Basic residues" evidence="1">
    <location>
        <begin position="283"/>
        <end position="293"/>
    </location>
</feature>
<feature type="compositionally biased region" description="Low complexity" evidence="1">
    <location>
        <begin position="85"/>
        <end position="102"/>
    </location>
</feature>
<feature type="compositionally biased region" description="Low complexity" evidence="1">
    <location>
        <begin position="474"/>
        <end position="486"/>
    </location>
</feature>
<feature type="compositionally biased region" description="Low complexity" evidence="1">
    <location>
        <begin position="664"/>
        <end position="678"/>
    </location>
</feature>
<reference evidence="2 3" key="1">
    <citation type="submission" date="2019-01" db="EMBL/GenBank/DDBJ databases">
        <title>A draft genome assembly of the solar-powered sea slug Elysia chlorotica.</title>
        <authorList>
            <person name="Cai H."/>
            <person name="Li Q."/>
            <person name="Fang X."/>
            <person name="Li J."/>
            <person name="Curtis N.E."/>
            <person name="Altenburger A."/>
            <person name="Shibata T."/>
            <person name="Feng M."/>
            <person name="Maeda T."/>
            <person name="Schwartz J.A."/>
            <person name="Shigenobu S."/>
            <person name="Lundholm N."/>
            <person name="Nishiyama T."/>
            <person name="Yang H."/>
            <person name="Hasebe M."/>
            <person name="Li S."/>
            <person name="Pierce S.K."/>
            <person name="Wang J."/>
        </authorList>
    </citation>
    <scope>NUCLEOTIDE SEQUENCE [LARGE SCALE GENOMIC DNA]</scope>
    <source>
        <strain evidence="2">EC2010</strain>
        <tissue evidence="2">Whole organism of an adult</tissue>
    </source>
</reference>